<dbReference type="EMBL" id="SSSM01000007">
    <property type="protein sequence ID" value="THG28166.1"/>
    <property type="molecule type" value="Genomic_DNA"/>
</dbReference>
<organism evidence="2 3">
    <name type="scientific">Naasia lichenicola</name>
    <dbReference type="NCBI Taxonomy" id="2565933"/>
    <lineage>
        <taxon>Bacteria</taxon>
        <taxon>Bacillati</taxon>
        <taxon>Actinomycetota</taxon>
        <taxon>Actinomycetes</taxon>
        <taxon>Micrococcales</taxon>
        <taxon>Microbacteriaceae</taxon>
        <taxon>Naasia</taxon>
    </lineage>
</organism>
<dbReference type="Pfam" id="PF07866">
    <property type="entry name" value="DUF1653"/>
    <property type="match status" value="1"/>
</dbReference>
<evidence type="ECO:0000313" key="3">
    <source>
        <dbReference type="Proteomes" id="UP000309133"/>
    </source>
</evidence>
<proteinExistence type="predicted"/>
<gene>
    <name evidence="2" type="ORF">E6C64_18785</name>
</gene>
<evidence type="ECO:0000259" key="1">
    <source>
        <dbReference type="Pfam" id="PF07866"/>
    </source>
</evidence>
<dbReference type="Gene3D" id="2.30.30.320">
    <property type="entry name" value="DUF1653-like domain"/>
    <property type="match status" value="1"/>
</dbReference>
<evidence type="ECO:0000313" key="2">
    <source>
        <dbReference type="EMBL" id="THG28166.1"/>
    </source>
</evidence>
<reference evidence="2 3" key="1">
    <citation type="submission" date="2019-04" db="EMBL/GenBank/DDBJ databases">
        <authorList>
            <person name="Jiang L."/>
        </authorList>
    </citation>
    <scope>NUCLEOTIDE SEQUENCE [LARGE SCALE GENOMIC DNA]</scope>
    <source>
        <strain evidence="2 3">YIM 131853</strain>
    </source>
</reference>
<dbReference type="OrthoDB" id="371169at2"/>
<dbReference type="InterPro" id="IPR037135">
    <property type="entry name" value="DUF1653-like_dom_sf"/>
</dbReference>
<feature type="domain" description="DUF1653" evidence="1">
    <location>
        <begin position="8"/>
        <end position="77"/>
    </location>
</feature>
<name>A0A4S4FGH2_9MICO</name>
<dbReference type="InterPro" id="IPR023387">
    <property type="entry name" value="DUF1653-like_dom"/>
</dbReference>
<comment type="caution">
    <text evidence="2">The sequence shown here is derived from an EMBL/GenBank/DDBJ whole genome shotgun (WGS) entry which is preliminary data.</text>
</comment>
<protein>
    <submittedName>
        <fullName evidence="2">DUF1653 domain-containing protein</fullName>
    </submittedName>
</protein>
<dbReference type="Proteomes" id="UP000309133">
    <property type="component" value="Unassembled WGS sequence"/>
</dbReference>
<dbReference type="AlphaFoldDB" id="A0A4S4FGH2"/>
<accession>A0A4S4FGH2</accession>
<keyword evidence="3" id="KW-1185">Reference proteome</keyword>
<sequence length="82" mass="9232">MNAAPVPGVYRHFKGKDYRVLGVAKHTESDEPLVLYLALYPVHDAGAIYGETPTFARPLASFQDVVEVDGERISRFRLIERD</sequence>